<evidence type="ECO:0000313" key="11">
    <source>
        <dbReference type="EMBL" id="POZ81142.1"/>
    </source>
</evidence>
<evidence type="ECO:0000256" key="2">
    <source>
        <dbReference type="ARBA" id="ARBA00010072"/>
    </source>
</evidence>
<comment type="caution">
    <text evidence="11">The sequence shown here is derived from an EMBL/GenBank/DDBJ whole genome shotgun (WGS) entry which is preliminary data.</text>
</comment>
<evidence type="ECO:0000256" key="7">
    <source>
        <dbReference type="ARBA" id="ARBA00022989"/>
    </source>
</evidence>
<evidence type="ECO:0000313" key="12">
    <source>
        <dbReference type="Proteomes" id="UP000238655"/>
    </source>
</evidence>
<evidence type="ECO:0000256" key="1">
    <source>
        <dbReference type="ARBA" id="ARBA00004429"/>
    </source>
</evidence>
<dbReference type="CDD" id="cd06261">
    <property type="entry name" value="TM_PBP2"/>
    <property type="match status" value="1"/>
</dbReference>
<keyword evidence="8 9" id="KW-0472">Membrane</keyword>
<feature type="domain" description="ABC transmembrane type-1" evidence="10">
    <location>
        <begin position="26"/>
        <end position="229"/>
    </location>
</feature>
<dbReference type="InterPro" id="IPR010065">
    <property type="entry name" value="AA_ABC_transptr_permease_3TM"/>
</dbReference>
<dbReference type="InterPro" id="IPR000515">
    <property type="entry name" value="MetI-like"/>
</dbReference>
<comment type="subcellular location">
    <subcellularLocation>
        <location evidence="1">Cell inner membrane</location>
        <topology evidence="1">Multi-pass membrane protein</topology>
    </subcellularLocation>
    <subcellularLocation>
        <location evidence="9">Cell membrane</location>
        <topology evidence="9">Multi-pass membrane protein</topology>
    </subcellularLocation>
</comment>
<dbReference type="Pfam" id="PF00528">
    <property type="entry name" value="BPD_transp_1"/>
    <property type="match status" value="1"/>
</dbReference>
<dbReference type="NCBIfam" id="TIGR01726">
    <property type="entry name" value="HEQRo_perm_3TM"/>
    <property type="match status" value="1"/>
</dbReference>
<dbReference type="GO" id="GO:0022857">
    <property type="term" value="F:transmembrane transporter activity"/>
    <property type="evidence" value="ECO:0007669"/>
    <property type="project" value="InterPro"/>
</dbReference>
<dbReference type="PANTHER" id="PTHR30133">
    <property type="entry name" value="CATIONIC AMINO ACID TRANSPORTER, MEMBRANE COMPONENT"/>
    <property type="match status" value="1"/>
</dbReference>
<dbReference type="SUPFAM" id="SSF161098">
    <property type="entry name" value="MetI-like"/>
    <property type="match status" value="1"/>
</dbReference>
<gene>
    <name evidence="11" type="ORF">C3743_36570</name>
</gene>
<feature type="transmembrane region" description="Helical" evidence="9">
    <location>
        <begin position="61"/>
        <end position="83"/>
    </location>
</feature>
<dbReference type="RefSeq" id="WP_089464191.1">
    <property type="nucleotide sequence ID" value="NZ_CM009577.1"/>
</dbReference>
<sequence>MTADDSLLALLAFGDGGYGRIFAGAFALTLGVASASFCAGTLLGIAGALGKLSRHAPLAWLARLYTTLVRALPELLCLLLAFYAVAPALESALHGSGLVPDGFAFDPFIVAALSLGFIQGAYLTDIFRAALINVPAGQIEAAHAYGMSPWQTLTRIRLPVAARLALPGVGNVWLNATKDASFISVLGSFTDLLKASQLAAGATRHYVFFYLVTAALFLLLSVASTGLFAMLERYVNRGTRRACA</sequence>
<protein>
    <submittedName>
        <fullName evidence="11">Amino acid ABC transporter permease</fullName>
    </submittedName>
</protein>
<evidence type="ECO:0000256" key="8">
    <source>
        <dbReference type="ARBA" id="ARBA00023136"/>
    </source>
</evidence>
<dbReference type="InterPro" id="IPR051613">
    <property type="entry name" value="ABC_transp_permease_HisMQ"/>
</dbReference>
<feature type="transmembrane region" description="Helical" evidence="9">
    <location>
        <begin position="103"/>
        <end position="123"/>
    </location>
</feature>
<dbReference type="Gene3D" id="1.10.3720.10">
    <property type="entry name" value="MetI-like"/>
    <property type="match status" value="1"/>
</dbReference>
<evidence type="ECO:0000256" key="9">
    <source>
        <dbReference type="RuleBase" id="RU363032"/>
    </source>
</evidence>
<organism evidence="11 12">
    <name type="scientific">Burkholderia contaminans</name>
    <dbReference type="NCBI Taxonomy" id="488447"/>
    <lineage>
        <taxon>Bacteria</taxon>
        <taxon>Pseudomonadati</taxon>
        <taxon>Pseudomonadota</taxon>
        <taxon>Betaproteobacteria</taxon>
        <taxon>Burkholderiales</taxon>
        <taxon>Burkholderiaceae</taxon>
        <taxon>Burkholderia</taxon>
        <taxon>Burkholderia cepacia complex</taxon>
    </lineage>
</organism>
<dbReference type="GO" id="GO:0043190">
    <property type="term" value="C:ATP-binding cassette (ABC) transporter complex"/>
    <property type="evidence" value="ECO:0007669"/>
    <property type="project" value="InterPro"/>
</dbReference>
<evidence type="ECO:0000256" key="3">
    <source>
        <dbReference type="ARBA" id="ARBA00022448"/>
    </source>
</evidence>
<dbReference type="PROSITE" id="PS50928">
    <property type="entry name" value="ABC_TM1"/>
    <property type="match status" value="1"/>
</dbReference>
<proteinExistence type="inferred from homology"/>
<name>A0A2S5DQ17_9BURK</name>
<keyword evidence="6 9" id="KW-0812">Transmembrane</keyword>
<evidence type="ECO:0000256" key="6">
    <source>
        <dbReference type="ARBA" id="ARBA00022692"/>
    </source>
</evidence>
<dbReference type="AlphaFoldDB" id="A0A2S5DQ17"/>
<evidence type="ECO:0000256" key="4">
    <source>
        <dbReference type="ARBA" id="ARBA00022475"/>
    </source>
</evidence>
<dbReference type="EMBL" id="PQVP01000003">
    <property type="protein sequence ID" value="POZ81142.1"/>
    <property type="molecule type" value="Genomic_DNA"/>
</dbReference>
<accession>A0A2S5DQ17</accession>
<feature type="transmembrane region" description="Helical" evidence="9">
    <location>
        <begin position="207"/>
        <end position="231"/>
    </location>
</feature>
<keyword evidence="5" id="KW-0997">Cell inner membrane</keyword>
<feature type="transmembrane region" description="Helical" evidence="9">
    <location>
        <begin position="20"/>
        <end position="49"/>
    </location>
</feature>
<dbReference type="InterPro" id="IPR035906">
    <property type="entry name" value="MetI-like_sf"/>
</dbReference>
<evidence type="ECO:0000256" key="5">
    <source>
        <dbReference type="ARBA" id="ARBA00022519"/>
    </source>
</evidence>
<evidence type="ECO:0000259" key="10">
    <source>
        <dbReference type="PROSITE" id="PS50928"/>
    </source>
</evidence>
<comment type="similarity">
    <text evidence="2">Belongs to the binding-protein-dependent transport system permease family. HisMQ subfamily.</text>
</comment>
<reference evidence="11 12" key="1">
    <citation type="submission" date="2018-01" db="EMBL/GenBank/DDBJ databases">
        <title>Successful Treatment of Persistent Burkholderia cepacia Bacteremia with Ceftazidime-Avibactam.</title>
        <authorList>
            <person name="Tamma P."/>
            <person name="Fan Y."/>
            <person name="Bergman Y."/>
            <person name="Sick-Samuels A."/>
            <person name="Hsu A."/>
            <person name="Timp W."/>
            <person name="Simner P."/>
        </authorList>
    </citation>
    <scope>NUCLEOTIDE SEQUENCE [LARGE SCALE GENOMIC DNA]</scope>
    <source>
        <strain evidence="11 12">170816</strain>
    </source>
</reference>
<keyword evidence="7 9" id="KW-1133">Transmembrane helix</keyword>
<dbReference type="Proteomes" id="UP000238655">
    <property type="component" value="Chromosome 3"/>
</dbReference>
<keyword evidence="3 9" id="KW-0813">Transport</keyword>
<keyword evidence="4" id="KW-1003">Cell membrane</keyword>